<dbReference type="Gene3D" id="3.40.120.10">
    <property type="entry name" value="Alpha-D-Glucose-1,6-Bisphosphate, subunit A, domain 3"/>
    <property type="match status" value="3"/>
</dbReference>
<keyword evidence="3" id="KW-0597">Phosphoprotein</keyword>
<evidence type="ECO:0000256" key="6">
    <source>
        <dbReference type="ARBA" id="ARBA00023235"/>
    </source>
</evidence>
<keyword evidence="12" id="KW-1185">Reference proteome</keyword>
<evidence type="ECO:0000259" key="8">
    <source>
        <dbReference type="Pfam" id="PF02878"/>
    </source>
</evidence>
<dbReference type="CDD" id="cd03088">
    <property type="entry name" value="ManB"/>
    <property type="match status" value="1"/>
</dbReference>
<evidence type="ECO:0000256" key="4">
    <source>
        <dbReference type="ARBA" id="ARBA00022723"/>
    </source>
</evidence>
<feature type="domain" description="Alpha-D-phosphohexomutase C-terminal" evidence="7">
    <location>
        <begin position="408"/>
        <end position="476"/>
    </location>
</feature>
<dbReference type="Proteomes" id="UP000184275">
    <property type="component" value="Unassembled WGS sequence"/>
</dbReference>
<evidence type="ECO:0000259" key="10">
    <source>
        <dbReference type="Pfam" id="PF02880"/>
    </source>
</evidence>
<evidence type="ECO:0000256" key="1">
    <source>
        <dbReference type="ARBA" id="ARBA00001946"/>
    </source>
</evidence>
<evidence type="ECO:0000313" key="12">
    <source>
        <dbReference type="Proteomes" id="UP000184275"/>
    </source>
</evidence>
<evidence type="ECO:0000256" key="2">
    <source>
        <dbReference type="ARBA" id="ARBA00010231"/>
    </source>
</evidence>
<dbReference type="PANTHER" id="PTHR42946">
    <property type="entry name" value="PHOSPHOHEXOSE MUTASE"/>
    <property type="match status" value="1"/>
</dbReference>
<dbReference type="GO" id="GO:0005975">
    <property type="term" value="P:carbohydrate metabolic process"/>
    <property type="evidence" value="ECO:0007669"/>
    <property type="project" value="InterPro"/>
</dbReference>
<evidence type="ECO:0000259" key="9">
    <source>
        <dbReference type="Pfam" id="PF02879"/>
    </source>
</evidence>
<comment type="cofactor">
    <cofactor evidence="1">
        <name>Mg(2+)</name>
        <dbReference type="ChEBI" id="CHEBI:18420"/>
    </cofactor>
</comment>
<protein>
    <submittedName>
        <fullName evidence="11">Phosphomannomutase</fullName>
    </submittedName>
</protein>
<dbReference type="GO" id="GO:0046872">
    <property type="term" value="F:metal ion binding"/>
    <property type="evidence" value="ECO:0007669"/>
    <property type="project" value="UniProtKB-KW"/>
</dbReference>
<comment type="similarity">
    <text evidence="2">Belongs to the phosphohexose mutase family.</text>
</comment>
<feature type="domain" description="Alpha-D-phosphohexomutase alpha/beta/alpha" evidence="8">
    <location>
        <begin position="15"/>
        <end position="144"/>
    </location>
</feature>
<reference evidence="12" key="1">
    <citation type="submission" date="2016-11" db="EMBL/GenBank/DDBJ databases">
        <authorList>
            <person name="Varghese N."/>
            <person name="Submissions S."/>
        </authorList>
    </citation>
    <scope>NUCLEOTIDE SEQUENCE [LARGE SCALE GENOMIC DNA]</scope>
    <source>
        <strain evidence="12">UWOS</strain>
    </source>
</reference>
<dbReference type="GO" id="GO:0004615">
    <property type="term" value="F:phosphomannomutase activity"/>
    <property type="evidence" value="ECO:0007669"/>
    <property type="project" value="TreeGrafter"/>
</dbReference>
<dbReference type="Pfam" id="PF02878">
    <property type="entry name" value="PGM_PMM_I"/>
    <property type="match status" value="1"/>
</dbReference>
<keyword evidence="4" id="KW-0479">Metal-binding</keyword>
<accession>A0A1M6TA03</accession>
<organism evidence="11 12">
    <name type="scientific">Fibrobacter intestinalis</name>
    <dbReference type="NCBI Taxonomy" id="28122"/>
    <lineage>
        <taxon>Bacteria</taxon>
        <taxon>Pseudomonadati</taxon>
        <taxon>Fibrobacterota</taxon>
        <taxon>Fibrobacteria</taxon>
        <taxon>Fibrobacterales</taxon>
        <taxon>Fibrobacteraceae</taxon>
        <taxon>Fibrobacter</taxon>
    </lineage>
</organism>
<dbReference type="Pfam" id="PF02880">
    <property type="entry name" value="PGM_PMM_III"/>
    <property type="match status" value="1"/>
</dbReference>
<evidence type="ECO:0000259" key="7">
    <source>
        <dbReference type="Pfam" id="PF00408"/>
    </source>
</evidence>
<dbReference type="InterPro" id="IPR005844">
    <property type="entry name" value="A-D-PHexomutase_a/b/a-I"/>
</dbReference>
<dbReference type="InterPro" id="IPR005843">
    <property type="entry name" value="A-D-PHexomutase_C"/>
</dbReference>
<dbReference type="PANTHER" id="PTHR42946:SF1">
    <property type="entry name" value="PHOSPHOGLUCOMUTASE (ALPHA-D-GLUCOSE-1,6-BISPHOSPHATE-DEPENDENT)"/>
    <property type="match status" value="1"/>
</dbReference>
<dbReference type="InterPro" id="IPR005846">
    <property type="entry name" value="A-D-PHexomutase_a/b/a-III"/>
</dbReference>
<sequence>MKIFVGDMMNSSGVGFGTSGARGLVSSMTDLVCYSYTHAFLSYCEKNYPSPKKVAIAGDLRPSTGRILQALATAAVDMGWEVVYSGRIPSPAIALYGIDKALPTIMVTGSHIPADRNGIKFNHPQGEISKQDELGIREEVFEVDDAKFDSDGMLRSAVPLPEENLEARENYGRRYLEFFGDRALSGLTVGVYQHSAVGRDLMTEVLQGLGAFVVPLGRSDSFIPVDTEAVRPEDVELGAKWAKQGLDAIVSSDGDSDRPLFADATGRWIRGDVLGILAASALGINRVATPVSCNTALEKCGLFEKTLRTRIGSPYVIAGMQALDAEGKTVAGYEANGGFLLETDIVQNGKTLKALPTRDALLPQLAVLARAREELTGVEDLFRKLPKRFTASDRVKEFPTEKGKAKVAEIAEKKTGEKIFGNLAGKLVAEDLTDGYRMTFDSGDVIHLRPSGNAPELRCYVECDTPSRAEELKGKVLSVMQSWKQV</sequence>
<evidence type="ECO:0000313" key="11">
    <source>
        <dbReference type="EMBL" id="SHK53666.1"/>
    </source>
</evidence>
<dbReference type="Pfam" id="PF00408">
    <property type="entry name" value="PGM_PMM_IV"/>
    <property type="match status" value="1"/>
</dbReference>
<dbReference type="AlphaFoldDB" id="A0A1M6TA03"/>
<dbReference type="Pfam" id="PF02879">
    <property type="entry name" value="PGM_PMM_II"/>
    <property type="match status" value="1"/>
</dbReference>
<dbReference type="InterPro" id="IPR036900">
    <property type="entry name" value="A-D-PHexomutase_C_sf"/>
</dbReference>
<dbReference type="InterPro" id="IPR016055">
    <property type="entry name" value="A-D-PHexomutase_a/b/a-I/II/III"/>
</dbReference>
<proteinExistence type="inferred from homology"/>
<dbReference type="EMBL" id="FRAW01000009">
    <property type="protein sequence ID" value="SHK53666.1"/>
    <property type="molecule type" value="Genomic_DNA"/>
</dbReference>
<dbReference type="SUPFAM" id="SSF53738">
    <property type="entry name" value="Phosphoglucomutase, first 3 domains"/>
    <property type="match status" value="3"/>
</dbReference>
<dbReference type="InterPro" id="IPR005845">
    <property type="entry name" value="A-D-PHexomutase_a/b/a-II"/>
</dbReference>
<dbReference type="InterPro" id="IPR050060">
    <property type="entry name" value="Phosphoglucosamine_mutase"/>
</dbReference>
<gene>
    <name evidence="11" type="ORF">SAMN05720469_10937</name>
</gene>
<dbReference type="SUPFAM" id="SSF55957">
    <property type="entry name" value="Phosphoglucomutase, C-terminal domain"/>
    <property type="match status" value="1"/>
</dbReference>
<dbReference type="Gene3D" id="3.30.310.50">
    <property type="entry name" value="Alpha-D-phosphohexomutase, C-terminal domain"/>
    <property type="match status" value="1"/>
</dbReference>
<keyword evidence="6" id="KW-0413">Isomerase</keyword>
<evidence type="ECO:0000256" key="3">
    <source>
        <dbReference type="ARBA" id="ARBA00022553"/>
    </source>
</evidence>
<feature type="domain" description="Alpha-D-phosphohexomutase alpha/beta/alpha" evidence="10">
    <location>
        <begin position="271"/>
        <end position="389"/>
    </location>
</feature>
<feature type="domain" description="Alpha-D-phosphohexomutase alpha/beta/alpha" evidence="9">
    <location>
        <begin position="171"/>
        <end position="266"/>
    </location>
</feature>
<name>A0A1M6TA03_9BACT</name>
<keyword evidence="5" id="KW-0460">Magnesium</keyword>
<evidence type="ECO:0000256" key="5">
    <source>
        <dbReference type="ARBA" id="ARBA00022842"/>
    </source>
</evidence>